<reference evidence="2 3" key="1">
    <citation type="submission" date="2016-10" db="EMBL/GenBank/DDBJ databases">
        <authorList>
            <person name="de Groot N.N."/>
        </authorList>
    </citation>
    <scope>NUCLEOTIDE SEQUENCE [LARGE SCALE GENOMIC DNA]</scope>
    <source>
        <strain evidence="2 3">DSM 21039</strain>
    </source>
</reference>
<evidence type="ECO:0000256" key="1">
    <source>
        <dbReference type="SAM" id="SignalP"/>
    </source>
</evidence>
<feature type="signal peptide" evidence="1">
    <location>
        <begin position="1"/>
        <end position="22"/>
    </location>
</feature>
<dbReference type="OrthoDB" id="1524740at2"/>
<dbReference type="PROSITE" id="PS51257">
    <property type="entry name" value="PROKAR_LIPOPROTEIN"/>
    <property type="match status" value="1"/>
</dbReference>
<name>A0A1H7R3Z8_9BACT</name>
<gene>
    <name evidence="2" type="ORF">SAMN04488505_102524</name>
</gene>
<organism evidence="2 3">
    <name type="scientific">Chitinophaga rupis</name>
    <dbReference type="NCBI Taxonomy" id="573321"/>
    <lineage>
        <taxon>Bacteria</taxon>
        <taxon>Pseudomonadati</taxon>
        <taxon>Bacteroidota</taxon>
        <taxon>Chitinophagia</taxon>
        <taxon>Chitinophagales</taxon>
        <taxon>Chitinophagaceae</taxon>
        <taxon>Chitinophaga</taxon>
    </lineage>
</organism>
<dbReference type="EMBL" id="FOBB01000002">
    <property type="protein sequence ID" value="SEL55016.1"/>
    <property type="molecule type" value="Genomic_DNA"/>
</dbReference>
<evidence type="ECO:0000313" key="2">
    <source>
        <dbReference type="EMBL" id="SEL55016.1"/>
    </source>
</evidence>
<dbReference type="STRING" id="573321.SAMN04488505_102524"/>
<evidence type="ECO:0000313" key="3">
    <source>
        <dbReference type="Proteomes" id="UP000198984"/>
    </source>
</evidence>
<dbReference type="AlphaFoldDB" id="A0A1H7R3Z8"/>
<protein>
    <recommendedName>
        <fullName evidence="4">PEGA domain-containing protein</fullName>
    </recommendedName>
</protein>
<keyword evidence="3" id="KW-1185">Reference proteome</keyword>
<evidence type="ECO:0008006" key="4">
    <source>
        <dbReference type="Google" id="ProtNLM"/>
    </source>
</evidence>
<dbReference type="Proteomes" id="UP000198984">
    <property type="component" value="Unassembled WGS sequence"/>
</dbReference>
<accession>A0A1H7R3Z8</accession>
<proteinExistence type="predicted"/>
<keyword evidence="1" id="KW-0732">Signal</keyword>
<sequence length="164" mass="17832">MKKALLMCCCAVVAALTLSSCATIFGGSRHTFVVNSSPDDAQVVITDKKGKEVFNGHTPTEVRLKSGAGYFSPAEYTVKFSKPGHQDQMALIHFRLNGWYFGNIVIGGAIGMLIVDPLTGGMWKVSPGEKQIYKTLKPQGVATLDIIDIKNVDEKTKEQLVKIN</sequence>
<feature type="chain" id="PRO_5011668718" description="PEGA domain-containing protein" evidence="1">
    <location>
        <begin position="23"/>
        <end position="164"/>
    </location>
</feature>
<dbReference type="RefSeq" id="WP_143080957.1">
    <property type="nucleotide sequence ID" value="NZ_FOBB01000002.1"/>
</dbReference>